<dbReference type="SUPFAM" id="SSF52058">
    <property type="entry name" value="L domain-like"/>
    <property type="match status" value="1"/>
</dbReference>
<dbReference type="Pfam" id="PF00069">
    <property type="entry name" value="Pkinase"/>
    <property type="match status" value="1"/>
</dbReference>
<evidence type="ECO:0000313" key="8">
    <source>
        <dbReference type="EMBL" id="WDE96443.1"/>
    </source>
</evidence>
<keyword evidence="9" id="KW-1185">Reference proteome</keyword>
<sequence length="712" mass="81130">MAEGRVPDDFLKSFYEKSILEKPDPLQESELISSLKDIQERYLDKRALGEGGMKLIESFEDQVSGRRVAKARIKNCQSAADIDNFIREARLTAMLEHPNIVPLYDIGLGEDGFPYFTMKQLGGKNLQQILEEYRDKKGRQDFTLNRRLDIFLKICDAVAYAHSMGVVHLDIKPANIQINEYGEVLLCDWGLARDLDRKGACETLELRKEEFDLLPEVPVSIDQRIKGTPGFMAPEQIDSKSFGKRSVHTDVYSLGAVLYSLLVLEAPFAGDSVKDAIIHTLVGKLLPPMELKPDLRVPSALNAVVLKAMSPSKENRYQSADEFANEIRSWLGGFATSAEEAGFVRNMSLVFKRHKTEAFYSLVFLIVAVLIAGIAFQRVNQEKERAQQSEESEKMARQRVEDSEQKLSLTVDDLELERARKEQISLKASNNFYSTAMNSIRNEQYTRAMTMIDDILALNPLNQKALLEKGRLLIGQLRFHEAVITLKKYQKQKAILPLMDFAKKYRLIKPENGLLEIDIFLIFLNDVKEVPIKFNWHIHKMVIKWVTNNYPLEMRIELARRIISADGRHRFIVKNVDQGYTLDISDHEGLQDIAILSNLPLLELDMSKTAVRDLSALRGMQLNVLNLSDTYVSELSSLKKADLEELDLRGSHVTKINDLNLKRLKLIYLNEFIVSLSPLASALALEEIYLPKAYDNEGQLKHIPETVKIIRY</sequence>
<evidence type="ECO:0000256" key="4">
    <source>
        <dbReference type="ARBA" id="ARBA00022840"/>
    </source>
</evidence>
<keyword evidence="1" id="KW-0808">Transferase</keyword>
<keyword evidence="4" id="KW-0067">ATP-binding</keyword>
<dbReference type="InterPro" id="IPR011990">
    <property type="entry name" value="TPR-like_helical_dom_sf"/>
</dbReference>
<dbReference type="Gene3D" id="1.25.40.10">
    <property type="entry name" value="Tetratricopeptide repeat domain"/>
    <property type="match status" value="1"/>
</dbReference>
<accession>A0ABY7VT50</accession>
<feature type="domain" description="Protein kinase" evidence="7">
    <location>
        <begin position="42"/>
        <end position="331"/>
    </location>
</feature>
<dbReference type="Gene3D" id="3.80.10.10">
    <property type="entry name" value="Ribonuclease Inhibitor"/>
    <property type="match status" value="1"/>
</dbReference>
<evidence type="ECO:0000256" key="3">
    <source>
        <dbReference type="ARBA" id="ARBA00022777"/>
    </source>
</evidence>
<dbReference type="SMART" id="SM00220">
    <property type="entry name" value="S_TKc"/>
    <property type="match status" value="1"/>
</dbReference>
<dbReference type="InterPro" id="IPR000719">
    <property type="entry name" value="Prot_kinase_dom"/>
</dbReference>
<protein>
    <submittedName>
        <fullName evidence="8">Serine/threonine-protein kinase</fullName>
    </submittedName>
</protein>
<dbReference type="Gene3D" id="1.10.510.10">
    <property type="entry name" value="Transferase(Phosphotransferase) domain 1"/>
    <property type="match status" value="1"/>
</dbReference>
<keyword evidence="6" id="KW-1133">Transmembrane helix</keyword>
<organism evidence="8 9">
    <name type="scientific">Lentisphaera profundi</name>
    <dbReference type="NCBI Taxonomy" id="1658616"/>
    <lineage>
        <taxon>Bacteria</taxon>
        <taxon>Pseudomonadati</taxon>
        <taxon>Lentisphaerota</taxon>
        <taxon>Lentisphaeria</taxon>
        <taxon>Lentisphaerales</taxon>
        <taxon>Lentisphaeraceae</taxon>
        <taxon>Lentisphaera</taxon>
    </lineage>
</organism>
<keyword evidence="6" id="KW-0472">Membrane</keyword>
<evidence type="ECO:0000259" key="7">
    <source>
        <dbReference type="PROSITE" id="PS50011"/>
    </source>
</evidence>
<dbReference type="EMBL" id="CP117811">
    <property type="protein sequence ID" value="WDE96443.1"/>
    <property type="molecule type" value="Genomic_DNA"/>
</dbReference>
<dbReference type="RefSeq" id="WP_274150509.1">
    <property type="nucleotide sequence ID" value="NZ_CP117811.1"/>
</dbReference>
<gene>
    <name evidence="8" type="ORF">PQO03_00500</name>
</gene>
<evidence type="ECO:0000256" key="6">
    <source>
        <dbReference type="SAM" id="Phobius"/>
    </source>
</evidence>
<dbReference type="InterPro" id="IPR032675">
    <property type="entry name" value="LRR_dom_sf"/>
</dbReference>
<evidence type="ECO:0000256" key="5">
    <source>
        <dbReference type="SAM" id="Coils"/>
    </source>
</evidence>
<feature type="transmembrane region" description="Helical" evidence="6">
    <location>
        <begin position="358"/>
        <end position="376"/>
    </location>
</feature>
<keyword evidence="5" id="KW-0175">Coiled coil</keyword>
<feature type="coiled-coil region" evidence="5">
    <location>
        <begin position="378"/>
        <end position="417"/>
    </location>
</feature>
<keyword evidence="3 8" id="KW-0418">Kinase</keyword>
<dbReference type="PROSITE" id="PS50011">
    <property type="entry name" value="PROTEIN_KINASE_DOM"/>
    <property type="match status" value="1"/>
</dbReference>
<keyword evidence="6" id="KW-0812">Transmembrane</keyword>
<proteinExistence type="predicted"/>
<reference evidence="8 9" key="1">
    <citation type="submission" date="2023-02" db="EMBL/GenBank/DDBJ databases">
        <title>Genome sequence of Lentisphaera profundi SAORIC-696.</title>
        <authorList>
            <person name="Kim e."/>
            <person name="Cho J.-C."/>
            <person name="Choi A."/>
            <person name="Kang I."/>
        </authorList>
    </citation>
    <scope>NUCLEOTIDE SEQUENCE [LARGE SCALE GENOMIC DNA]</scope>
    <source>
        <strain evidence="8 9">SAORIC-696</strain>
    </source>
</reference>
<dbReference type="SUPFAM" id="SSF56112">
    <property type="entry name" value="Protein kinase-like (PK-like)"/>
    <property type="match status" value="1"/>
</dbReference>
<evidence type="ECO:0000256" key="1">
    <source>
        <dbReference type="ARBA" id="ARBA00022679"/>
    </source>
</evidence>
<dbReference type="GO" id="GO:0016301">
    <property type="term" value="F:kinase activity"/>
    <property type="evidence" value="ECO:0007669"/>
    <property type="project" value="UniProtKB-KW"/>
</dbReference>
<dbReference type="CDD" id="cd14014">
    <property type="entry name" value="STKc_PknB_like"/>
    <property type="match status" value="1"/>
</dbReference>
<name>A0ABY7VT50_9BACT</name>
<dbReference type="InterPro" id="IPR011009">
    <property type="entry name" value="Kinase-like_dom_sf"/>
</dbReference>
<dbReference type="SUPFAM" id="SSF48452">
    <property type="entry name" value="TPR-like"/>
    <property type="match status" value="1"/>
</dbReference>
<evidence type="ECO:0000313" key="9">
    <source>
        <dbReference type="Proteomes" id="UP001214250"/>
    </source>
</evidence>
<dbReference type="PANTHER" id="PTHR43289">
    <property type="entry name" value="MITOGEN-ACTIVATED PROTEIN KINASE KINASE KINASE 20-RELATED"/>
    <property type="match status" value="1"/>
</dbReference>
<keyword evidence="2" id="KW-0547">Nucleotide-binding</keyword>
<dbReference type="Proteomes" id="UP001214250">
    <property type="component" value="Chromosome 1"/>
</dbReference>
<evidence type="ECO:0000256" key="2">
    <source>
        <dbReference type="ARBA" id="ARBA00022741"/>
    </source>
</evidence>
<dbReference type="Gene3D" id="3.30.200.20">
    <property type="entry name" value="Phosphorylase Kinase, domain 1"/>
    <property type="match status" value="1"/>
</dbReference>
<dbReference type="PANTHER" id="PTHR43289:SF6">
    <property type="entry name" value="SERINE_THREONINE-PROTEIN KINASE NEKL-3"/>
    <property type="match status" value="1"/>
</dbReference>